<keyword evidence="1" id="KW-0812">Transmembrane</keyword>
<dbReference type="Proteomes" id="UP001262889">
    <property type="component" value="Unassembled WGS sequence"/>
</dbReference>
<accession>A0ABU3CA44</accession>
<gene>
    <name evidence="2" type="ORF">RM553_10230</name>
</gene>
<protein>
    <submittedName>
        <fullName evidence="2">Uncharacterized protein</fullName>
    </submittedName>
</protein>
<keyword evidence="3" id="KW-1185">Reference proteome</keyword>
<feature type="transmembrane region" description="Helical" evidence="1">
    <location>
        <begin position="78"/>
        <end position="101"/>
    </location>
</feature>
<dbReference type="EMBL" id="JAVRHQ010000011">
    <property type="protein sequence ID" value="MDT0643204.1"/>
    <property type="molecule type" value="Genomic_DNA"/>
</dbReference>
<comment type="caution">
    <text evidence="2">The sequence shown here is derived from an EMBL/GenBank/DDBJ whole genome shotgun (WGS) entry which is preliminary data.</text>
</comment>
<keyword evidence="1" id="KW-1133">Transmembrane helix</keyword>
<evidence type="ECO:0000313" key="3">
    <source>
        <dbReference type="Proteomes" id="UP001262889"/>
    </source>
</evidence>
<feature type="transmembrane region" description="Helical" evidence="1">
    <location>
        <begin position="44"/>
        <end position="66"/>
    </location>
</feature>
<dbReference type="RefSeq" id="WP_311534826.1">
    <property type="nucleotide sequence ID" value="NZ_JAVRHQ010000011.1"/>
</dbReference>
<evidence type="ECO:0000313" key="2">
    <source>
        <dbReference type="EMBL" id="MDT0643204.1"/>
    </source>
</evidence>
<proteinExistence type="predicted"/>
<keyword evidence="1" id="KW-0472">Membrane</keyword>
<name>A0ABU3CA44_9FLAO</name>
<reference evidence="2 3" key="1">
    <citation type="submission" date="2023-09" db="EMBL/GenBank/DDBJ databases">
        <authorList>
            <person name="Rey-Velasco X."/>
        </authorList>
    </citation>
    <scope>NUCLEOTIDE SEQUENCE [LARGE SCALE GENOMIC DNA]</scope>
    <source>
        <strain evidence="2 3">F363</strain>
    </source>
</reference>
<sequence>MTLQNQLKYRLDLKIFLKRALTGAGLALLLLAVFLMMFGKVEYFFWIAASSISIGGAGAGAAYYLCCDLLEPQGTQRIIPKIFSAVLFLVSFWLSLVFALAQVGLWD</sequence>
<evidence type="ECO:0000256" key="1">
    <source>
        <dbReference type="SAM" id="Phobius"/>
    </source>
</evidence>
<feature type="transmembrane region" description="Helical" evidence="1">
    <location>
        <begin position="20"/>
        <end position="38"/>
    </location>
</feature>
<organism evidence="2 3">
    <name type="scientific">Autumnicola tepida</name>
    <dbReference type="NCBI Taxonomy" id="3075595"/>
    <lineage>
        <taxon>Bacteria</taxon>
        <taxon>Pseudomonadati</taxon>
        <taxon>Bacteroidota</taxon>
        <taxon>Flavobacteriia</taxon>
        <taxon>Flavobacteriales</taxon>
        <taxon>Flavobacteriaceae</taxon>
        <taxon>Autumnicola</taxon>
    </lineage>
</organism>